<dbReference type="InterPro" id="IPR022062">
    <property type="entry name" value="DUF3618"/>
</dbReference>
<comment type="caution">
    <text evidence="2">The sequence shown here is derived from an EMBL/GenBank/DDBJ whole genome shotgun (WGS) entry which is preliminary data.</text>
</comment>
<keyword evidence="3" id="KW-1185">Reference proteome</keyword>
<name>A0ABV7SU13_9SPHN</name>
<evidence type="ECO:0000313" key="3">
    <source>
        <dbReference type="Proteomes" id="UP001595713"/>
    </source>
</evidence>
<sequence length="111" mass="11210">MTDSVSIAEIEAAAARARLGATLSTLQARLAPKALAQDAAQGLLDKGQALAADGVEVARRNPLTVAGAVAALGLFLARKPIAKLVTGGGDATSPAPVSSTRKPRAVKRKSR</sequence>
<protein>
    <submittedName>
        <fullName evidence="2">DUF3618 domain-containing protein</fullName>
    </submittedName>
</protein>
<dbReference type="Proteomes" id="UP001595713">
    <property type="component" value="Unassembled WGS sequence"/>
</dbReference>
<evidence type="ECO:0000313" key="2">
    <source>
        <dbReference type="EMBL" id="MFC3580295.1"/>
    </source>
</evidence>
<dbReference type="Pfam" id="PF12277">
    <property type="entry name" value="DUF3618"/>
    <property type="match status" value="1"/>
</dbReference>
<feature type="region of interest" description="Disordered" evidence="1">
    <location>
        <begin position="86"/>
        <end position="111"/>
    </location>
</feature>
<organism evidence="2 3">
    <name type="scientific">Sphingomonas hylomeconis</name>
    <dbReference type="NCBI Taxonomy" id="1395958"/>
    <lineage>
        <taxon>Bacteria</taxon>
        <taxon>Pseudomonadati</taxon>
        <taxon>Pseudomonadota</taxon>
        <taxon>Alphaproteobacteria</taxon>
        <taxon>Sphingomonadales</taxon>
        <taxon>Sphingomonadaceae</taxon>
        <taxon>Sphingomonas</taxon>
    </lineage>
</organism>
<proteinExistence type="predicted"/>
<feature type="compositionally biased region" description="Basic residues" evidence="1">
    <location>
        <begin position="101"/>
        <end position="111"/>
    </location>
</feature>
<reference evidence="3" key="1">
    <citation type="journal article" date="2019" name="Int. J. Syst. Evol. Microbiol.">
        <title>The Global Catalogue of Microorganisms (GCM) 10K type strain sequencing project: providing services to taxonomists for standard genome sequencing and annotation.</title>
        <authorList>
            <consortium name="The Broad Institute Genomics Platform"/>
            <consortium name="The Broad Institute Genome Sequencing Center for Infectious Disease"/>
            <person name="Wu L."/>
            <person name="Ma J."/>
        </authorList>
    </citation>
    <scope>NUCLEOTIDE SEQUENCE [LARGE SCALE GENOMIC DNA]</scope>
    <source>
        <strain evidence="3">KCTC 42739</strain>
    </source>
</reference>
<dbReference type="EMBL" id="JBHRXP010000003">
    <property type="protein sequence ID" value="MFC3580295.1"/>
    <property type="molecule type" value="Genomic_DNA"/>
</dbReference>
<accession>A0ABV7SU13</accession>
<gene>
    <name evidence="2" type="ORF">ACFONA_08985</name>
</gene>
<dbReference type="RefSeq" id="WP_261295809.1">
    <property type="nucleotide sequence ID" value="NZ_JANQBK010000019.1"/>
</dbReference>
<evidence type="ECO:0000256" key="1">
    <source>
        <dbReference type="SAM" id="MobiDB-lite"/>
    </source>
</evidence>